<proteinExistence type="predicted"/>
<gene>
    <name evidence="1" type="ORF">clP1_041</name>
</gene>
<reference evidence="1 2" key="1">
    <citation type="journal article" date="2012" name="Gene">
        <title>Genome sequence of the phage clP1, which infects the beer spoilage bacterium Pediococcus damnosus.</title>
        <authorList>
            <person name="Kelly D."/>
            <person name="O'Sullivan O."/>
            <person name="Mills S."/>
            <person name="McAuliffe O."/>
            <person name="Ross R.P."/>
            <person name="Neve H."/>
            <person name="Coffey A."/>
        </authorList>
    </citation>
    <scope>NUCLEOTIDE SEQUENCE [LARGE SCALE GENOMIC DNA]</scope>
</reference>
<organism evidence="1 2">
    <name type="scientific">Pediococcus phage cIP1</name>
    <dbReference type="NCBI Taxonomy" id="2681621"/>
    <lineage>
        <taxon>Viruses</taxon>
        <taxon>Duplodnaviria</taxon>
        <taxon>Heunggongvirae</taxon>
        <taxon>Uroviricota</taxon>
        <taxon>Caudoviricetes</taxon>
        <taxon>Coetzeevirus</taxon>
        <taxon>Coetzeevirus cIP1</taxon>
    </lineage>
</organism>
<accession>G8FV24</accession>
<dbReference type="KEGG" id="vg:11294589"/>
<name>G8FV24_9CAUD</name>
<dbReference type="GeneID" id="11294589"/>
<protein>
    <submittedName>
        <fullName evidence="1">Uncharacterized protein</fullName>
    </submittedName>
</protein>
<dbReference type="Proteomes" id="UP000005879">
    <property type="component" value="Segment"/>
</dbReference>
<evidence type="ECO:0000313" key="2">
    <source>
        <dbReference type="Proteomes" id="UP000005879"/>
    </source>
</evidence>
<sequence length="73" mass="8578">MFSVSLNDEHTEARVVITKYGVILDEFKIYRHDNLYWAVVLPESENDPVPYYKTLDETLNAMKTESKDFYGIN</sequence>
<dbReference type="EMBL" id="JN051154">
    <property type="protein sequence ID" value="AER59800.1"/>
    <property type="molecule type" value="Genomic_DNA"/>
</dbReference>
<dbReference type="RefSeq" id="YP_004934206.1">
    <property type="nucleotide sequence ID" value="NC_016161.1"/>
</dbReference>
<keyword evidence="2" id="KW-1185">Reference proteome</keyword>
<evidence type="ECO:0000313" key="1">
    <source>
        <dbReference type="EMBL" id="AER59800.1"/>
    </source>
</evidence>